<dbReference type="AlphaFoldDB" id="A0A6P7MSB6"/>
<dbReference type="KEGG" id="bspl:114857454"/>
<comment type="similarity">
    <text evidence="2">Belongs to the IL-17 family.</text>
</comment>
<dbReference type="Gene3D" id="2.10.90.10">
    <property type="entry name" value="Cystine-knot cytokines"/>
    <property type="match status" value="1"/>
</dbReference>
<dbReference type="Proteomes" id="UP000515150">
    <property type="component" value="Chromosome 6"/>
</dbReference>
<keyword evidence="6" id="KW-1185">Reference proteome</keyword>
<dbReference type="GeneID" id="114857454"/>
<dbReference type="Pfam" id="PF06083">
    <property type="entry name" value="IL17"/>
    <property type="match status" value="1"/>
</dbReference>
<evidence type="ECO:0000256" key="5">
    <source>
        <dbReference type="SAM" id="SignalP"/>
    </source>
</evidence>
<feature type="signal peptide" evidence="5">
    <location>
        <begin position="1"/>
        <end position="19"/>
    </location>
</feature>
<evidence type="ECO:0000256" key="4">
    <source>
        <dbReference type="ARBA" id="ARBA00022729"/>
    </source>
</evidence>
<sequence length="168" mass="19193">MEPKQILLLLLSLVPLCTSKCFNEDELEEVANKKLGTLHKQPAEPRVPNISAGCPVGLYRRLPSVSLEDRSLSPWRYVHVTKEDQFPSTYVEAQCLCYGCIQIRDRHHSSPTVVETHDYNSVPIQQTRMFLRREPCLDEQGTRTKYRLTPVYEKVVVGCTCARVKTSS</sequence>
<dbReference type="OrthoDB" id="6038945at2759"/>
<dbReference type="InterPro" id="IPR010345">
    <property type="entry name" value="IL-17_fam"/>
</dbReference>
<evidence type="ECO:0000313" key="7">
    <source>
        <dbReference type="RefSeq" id="XP_029009792.1"/>
    </source>
</evidence>
<evidence type="ECO:0000256" key="2">
    <source>
        <dbReference type="ARBA" id="ARBA00007236"/>
    </source>
</evidence>
<evidence type="ECO:0000256" key="3">
    <source>
        <dbReference type="ARBA" id="ARBA00022525"/>
    </source>
</evidence>
<keyword evidence="4 5" id="KW-0732">Signal</keyword>
<comment type="subcellular location">
    <subcellularLocation>
        <location evidence="1">Secreted</location>
    </subcellularLocation>
</comment>
<name>A0A6P7MSB6_BETSP</name>
<dbReference type="GO" id="GO:0005125">
    <property type="term" value="F:cytokine activity"/>
    <property type="evidence" value="ECO:0007669"/>
    <property type="project" value="InterPro"/>
</dbReference>
<dbReference type="RefSeq" id="XP_029009792.1">
    <property type="nucleotide sequence ID" value="XM_029153959.3"/>
</dbReference>
<organism evidence="6 7">
    <name type="scientific">Betta splendens</name>
    <name type="common">Siamese fighting fish</name>
    <dbReference type="NCBI Taxonomy" id="158456"/>
    <lineage>
        <taxon>Eukaryota</taxon>
        <taxon>Metazoa</taxon>
        <taxon>Chordata</taxon>
        <taxon>Craniata</taxon>
        <taxon>Vertebrata</taxon>
        <taxon>Euteleostomi</taxon>
        <taxon>Actinopterygii</taxon>
        <taxon>Neopterygii</taxon>
        <taxon>Teleostei</taxon>
        <taxon>Neoteleostei</taxon>
        <taxon>Acanthomorphata</taxon>
        <taxon>Anabantaria</taxon>
        <taxon>Anabantiformes</taxon>
        <taxon>Anabantoidei</taxon>
        <taxon>Osphronemidae</taxon>
        <taxon>Betta</taxon>
    </lineage>
</organism>
<dbReference type="CTD" id="27189"/>
<dbReference type="GO" id="GO:0005576">
    <property type="term" value="C:extracellular region"/>
    <property type="evidence" value="ECO:0007669"/>
    <property type="project" value="UniProtKB-SubCell"/>
</dbReference>
<dbReference type="SUPFAM" id="SSF57501">
    <property type="entry name" value="Cystine-knot cytokines"/>
    <property type="match status" value="1"/>
</dbReference>
<protein>
    <submittedName>
        <fullName evidence="7">Interleukin-17C</fullName>
    </submittedName>
</protein>
<reference evidence="7" key="1">
    <citation type="submission" date="2025-08" db="UniProtKB">
        <authorList>
            <consortium name="RefSeq"/>
        </authorList>
    </citation>
    <scope>IDENTIFICATION</scope>
</reference>
<keyword evidence="3" id="KW-0964">Secreted</keyword>
<dbReference type="InterPro" id="IPR029034">
    <property type="entry name" value="Cystine-knot_cytokine"/>
</dbReference>
<evidence type="ECO:0000313" key="6">
    <source>
        <dbReference type="Proteomes" id="UP000515150"/>
    </source>
</evidence>
<feature type="chain" id="PRO_5028011982" evidence="5">
    <location>
        <begin position="20"/>
        <end position="168"/>
    </location>
</feature>
<accession>A0A6P7MSB6</accession>
<gene>
    <name evidence="7" type="primary">il17c</name>
</gene>
<dbReference type="InParanoid" id="A0A6P7MSB6"/>
<proteinExistence type="inferred from homology"/>
<evidence type="ECO:0000256" key="1">
    <source>
        <dbReference type="ARBA" id="ARBA00004613"/>
    </source>
</evidence>